<evidence type="ECO:0000256" key="2">
    <source>
        <dbReference type="ARBA" id="ARBA00022692"/>
    </source>
</evidence>
<evidence type="ECO:0000256" key="4">
    <source>
        <dbReference type="ARBA" id="ARBA00023136"/>
    </source>
</evidence>
<comment type="similarity">
    <text evidence="7">Belongs to the transglycosylase MltG family.</text>
</comment>
<protein>
    <recommendedName>
        <fullName evidence="7">Endolytic murein transglycosylase</fullName>
        <ecNumber evidence="7">4.2.2.29</ecNumber>
    </recommendedName>
    <alternativeName>
        <fullName evidence="7">Peptidoglycan lytic transglycosylase</fullName>
    </alternativeName>
    <alternativeName>
        <fullName evidence="7">Peptidoglycan polymerization terminase</fullName>
    </alternativeName>
</protein>
<keyword evidence="3 7" id="KW-1133">Transmembrane helix</keyword>
<evidence type="ECO:0000256" key="5">
    <source>
        <dbReference type="ARBA" id="ARBA00023239"/>
    </source>
</evidence>
<dbReference type="Pfam" id="PF02618">
    <property type="entry name" value="YceG"/>
    <property type="match status" value="1"/>
</dbReference>
<keyword evidence="1 7" id="KW-1003">Cell membrane</keyword>
<dbReference type="InterPro" id="IPR003770">
    <property type="entry name" value="MLTG-like"/>
</dbReference>
<comment type="subcellular location">
    <subcellularLocation>
        <location evidence="7">Cell membrane</location>
        <topology evidence="7">Single-pass membrane protein</topology>
    </subcellularLocation>
</comment>
<keyword evidence="6 7" id="KW-0961">Cell wall biogenesis/degradation</keyword>
<dbReference type="PANTHER" id="PTHR30518:SF2">
    <property type="entry name" value="ENDOLYTIC MUREIN TRANSGLYCOSYLASE"/>
    <property type="match status" value="1"/>
</dbReference>
<dbReference type="GO" id="GO:0071555">
    <property type="term" value="P:cell wall organization"/>
    <property type="evidence" value="ECO:0007669"/>
    <property type="project" value="UniProtKB-KW"/>
</dbReference>
<name>A0A1F5EN70_9BACT</name>
<evidence type="ECO:0000256" key="7">
    <source>
        <dbReference type="HAMAP-Rule" id="MF_02065"/>
    </source>
</evidence>
<proteinExistence type="inferred from homology"/>
<evidence type="ECO:0000256" key="1">
    <source>
        <dbReference type="ARBA" id="ARBA00022475"/>
    </source>
</evidence>
<comment type="catalytic activity">
    <reaction evidence="7">
        <text>a peptidoglycan chain = a peptidoglycan chain with N-acetyl-1,6-anhydromuramyl-[peptide] at the reducing end + a peptidoglycan chain with N-acetylglucosamine at the non-reducing end.</text>
        <dbReference type="EC" id="4.2.2.29"/>
    </reaction>
</comment>
<evidence type="ECO:0000313" key="9">
    <source>
        <dbReference type="Proteomes" id="UP000186670"/>
    </source>
</evidence>
<gene>
    <name evidence="7" type="primary">mltG</name>
    <name evidence="8" type="ORF">A2811_00065</name>
</gene>
<feature type="transmembrane region" description="Helical" evidence="7">
    <location>
        <begin position="36"/>
        <end position="56"/>
    </location>
</feature>
<dbReference type="PANTHER" id="PTHR30518">
    <property type="entry name" value="ENDOLYTIC MUREIN TRANSGLYCOSYLASE"/>
    <property type="match status" value="1"/>
</dbReference>
<keyword evidence="5 7" id="KW-0456">Lyase</keyword>
<dbReference type="Proteomes" id="UP000186670">
    <property type="component" value="Unassembled WGS sequence"/>
</dbReference>
<evidence type="ECO:0000256" key="3">
    <source>
        <dbReference type="ARBA" id="ARBA00022989"/>
    </source>
</evidence>
<keyword evidence="4 7" id="KW-0472">Membrane</keyword>
<accession>A0A1F5EN70</accession>
<comment type="function">
    <text evidence="7">Functions as a peptidoglycan terminase that cleaves nascent peptidoglycan strands endolytically to terminate their elongation.</text>
</comment>
<dbReference type="Gene3D" id="3.30.1490.480">
    <property type="entry name" value="Endolytic murein transglycosylase"/>
    <property type="match status" value="1"/>
</dbReference>
<feature type="site" description="Important for catalytic activity" evidence="7">
    <location>
        <position position="235"/>
    </location>
</feature>
<dbReference type="GO" id="GO:0008932">
    <property type="term" value="F:lytic endotransglycosylase activity"/>
    <property type="evidence" value="ECO:0007669"/>
    <property type="project" value="UniProtKB-UniRule"/>
</dbReference>
<sequence length="348" mass="40468">MHDLNFENYNPRNFFADKKIPKPKITREFLSENSSLIWELFFLCLIFLYSVYFLFINAPQSFPLASIIHIESGDTLRDISKELKDKRVIKSKTFFEITVIALGGEKSIIAGDYFFEEKKDAFRVANRLVNGYFGMDPMKVTLYEGLTVKEMSVVIAKKFSEFNPDEFIRLAEENNLEGYLFPDTYQFLPNISAIDVLRAMEINFYSKMTEIQEKISKSDKSLSDIIIMASLIEEEARTIKTRKMVSGILWNRIEIDMPLQVDAVFPYIIGKNTYEVNLTDLKHDSPYNTYKYKGLPPGPITNPGLNSILAAIEPIENDYLYYLSDRRGNLYYATNYKDHLLNKRLYMD</sequence>
<reference evidence="8 9" key="1">
    <citation type="journal article" date="2016" name="Nat. Commun.">
        <title>Thousands of microbial genomes shed light on interconnected biogeochemical processes in an aquifer system.</title>
        <authorList>
            <person name="Anantharaman K."/>
            <person name="Brown C.T."/>
            <person name="Hug L.A."/>
            <person name="Sharon I."/>
            <person name="Castelle C.J."/>
            <person name="Probst A.J."/>
            <person name="Thomas B.C."/>
            <person name="Singh A."/>
            <person name="Wilkins M.J."/>
            <person name="Karaoz U."/>
            <person name="Brodie E.L."/>
            <person name="Williams K.H."/>
            <person name="Hubbard S.S."/>
            <person name="Banfield J.F."/>
        </authorList>
    </citation>
    <scope>NUCLEOTIDE SEQUENCE [LARGE SCALE GENOMIC DNA]</scope>
</reference>
<organism evidence="8 9">
    <name type="scientific">Candidatus Campbellbacteria bacterium RIFCSPHIGHO2_01_FULL_34_10</name>
    <dbReference type="NCBI Taxonomy" id="1797577"/>
    <lineage>
        <taxon>Bacteria</taxon>
        <taxon>Candidatus Campbelliibacteriota</taxon>
    </lineage>
</organism>
<evidence type="ECO:0000256" key="6">
    <source>
        <dbReference type="ARBA" id="ARBA00023316"/>
    </source>
</evidence>
<dbReference type="EC" id="4.2.2.29" evidence="7"/>
<dbReference type="GO" id="GO:0009252">
    <property type="term" value="P:peptidoglycan biosynthetic process"/>
    <property type="evidence" value="ECO:0007669"/>
    <property type="project" value="UniProtKB-UniRule"/>
</dbReference>
<evidence type="ECO:0000313" key="8">
    <source>
        <dbReference type="EMBL" id="OGD68859.1"/>
    </source>
</evidence>
<dbReference type="NCBIfam" id="TIGR00247">
    <property type="entry name" value="endolytic transglycosylase MltG"/>
    <property type="match status" value="1"/>
</dbReference>
<dbReference type="EMBL" id="MEZZ01000019">
    <property type="protein sequence ID" value="OGD68859.1"/>
    <property type="molecule type" value="Genomic_DNA"/>
</dbReference>
<keyword evidence="2 7" id="KW-0812">Transmembrane</keyword>
<dbReference type="AlphaFoldDB" id="A0A1F5EN70"/>
<dbReference type="HAMAP" id="MF_02065">
    <property type="entry name" value="MltG"/>
    <property type="match status" value="1"/>
</dbReference>
<dbReference type="GO" id="GO:0005886">
    <property type="term" value="C:plasma membrane"/>
    <property type="evidence" value="ECO:0007669"/>
    <property type="project" value="UniProtKB-SubCell"/>
</dbReference>
<comment type="caution">
    <text evidence="8">The sequence shown here is derived from an EMBL/GenBank/DDBJ whole genome shotgun (WGS) entry which is preliminary data.</text>
</comment>